<accession>A0A3M7DJZ0</accession>
<feature type="compositionally biased region" description="Polar residues" evidence="1">
    <location>
        <begin position="235"/>
        <end position="250"/>
    </location>
</feature>
<feature type="region of interest" description="Disordered" evidence="1">
    <location>
        <begin position="160"/>
        <end position="283"/>
    </location>
</feature>
<reference evidence="2 3" key="1">
    <citation type="journal article" date="2018" name="BMC Genomics">
        <title>Genomic evidence for intraspecific hybridization in a clonal and extremely halotolerant yeast.</title>
        <authorList>
            <person name="Gostincar C."/>
            <person name="Stajich J.E."/>
            <person name="Zupancic J."/>
            <person name="Zalar P."/>
            <person name="Gunde-Cimerman N."/>
        </authorList>
    </citation>
    <scope>NUCLEOTIDE SEQUENCE [LARGE SCALE GENOMIC DNA]</scope>
    <source>
        <strain evidence="2 3">EXF-2682</strain>
    </source>
</reference>
<proteinExistence type="predicted"/>
<name>A0A3M7DJZ0_HORWE</name>
<feature type="region of interest" description="Disordered" evidence="1">
    <location>
        <begin position="37"/>
        <end position="68"/>
    </location>
</feature>
<evidence type="ECO:0000313" key="3">
    <source>
        <dbReference type="Proteomes" id="UP000269276"/>
    </source>
</evidence>
<sequence>MLTTTIFSSRFRILSKPTISGSIVWCWRSCHDATSESEGADRRLDSTPDSSPEQTPSENREVAGYGPIPSREERAVLVPNQSSLCRKNHEVLGSRNGLYLLEQPSHQAFERQRQMIRQKEHELVREGYSLRAHIAEHDSSKSWIQRHIELVMQEASSAPYSAESWRPTSTSGSHGRLSMQYTGVKVGGKRQRVDAGGNGVRKKRLQKQHRRLTSPAPGVQSAADCSLIEPKASDELTTSPRRSERSQTGQSRRHPRRAHRAYKARARSAHENKRGSDPDQGDAMEVDLLESSTSALHRAAARHGPVAPGTVREEMSRLSRQFSERQSSRSEKRKPESKARALSLEEVQNLVKSLNQATGGKPEKAYHDDSHFERLYLQETISLLKAESERMSSQVSMDWAQRGLVEGGALTAKGEALARERTRQRMVQDDTVGLVAADEGSMKRSNGDKGMVGAHGSKSTPMKGSKCNAAAHDKVVKMDNAGPLRHHRVRNHRYLDYLVGSDWVPADSLLGPPWDTKIEAYWSVTTRQKFRAVMEIPHPSCLHEPGPFGRYIKRAEIREGRWLFFDVREFERHDDANEMLPEEGSDLGPEWEQALQRHWRRVEIAWERMLQAEEMDSLGLGWMSSMPKRDSLVSAVRTPDQGTKLDHQDQRQGG</sequence>
<feature type="compositionally biased region" description="Basic and acidic residues" evidence="1">
    <location>
        <begin position="268"/>
        <end position="277"/>
    </location>
</feature>
<organism evidence="2 3">
    <name type="scientific">Hortaea werneckii</name>
    <name type="common">Black yeast</name>
    <name type="synonym">Cladosporium werneckii</name>
    <dbReference type="NCBI Taxonomy" id="91943"/>
    <lineage>
        <taxon>Eukaryota</taxon>
        <taxon>Fungi</taxon>
        <taxon>Dikarya</taxon>
        <taxon>Ascomycota</taxon>
        <taxon>Pezizomycotina</taxon>
        <taxon>Dothideomycetes</taxon>
        <taxon>Dothideomycetidae</taxon>
        <taxon>Mycosphaerellales</taxon>
        <taxon>Teratosphaeriaceae</taxon>
        <taxon>Hortaea</taxon>
    </lineage>
</organism>
<dbReference type="Proteomes" id="UP000269276">
    <property type="component" value="Unassembled WGS sequence"/>
</dbReference>
<feature type="compositionally biased region" description="Polar residues" evidence="1">
    <location>
        <begin position="47"/>
        <end position="57"/>
    </location>
</feature>
<feature type="compositionally biased region" description="Basic residues" evidence="1">
    <location>
        <begin position="200"/>
        <end position="212"/>
    </location>
</feature>
<feature type="compositionally biased region" description="Basic and acidic residues" evidence="1">
    <location>
        <begin position="311"/>
        <end position="339"/>
    </location>
</feature>
<feature type="region of interest" description="Disordered" evidence="1">
    <location>
        <begin position="295"/>
        <end position="341"/>
    </location>
</feature>
<dbReference type="OrthoDB" id="3900982at2759"/>
<feature type="compositionally biased region" description="Basic and acidic residues" evidence="1">
    <location>
        <begin position="643"/>
        <end position="654"/>
    </location>
</feature>
<evidence type="ECO:0000313" key="2">
    <source>
        <dbReference type="EMBL" id="RMY64669.1"/>
    </source>
</evidence>
<dbReference type="EMBL" id="QWIP01000391">
    <property type="protein sequence ID" value="RMY64669.1"/>
    <property type="molecule type" value="Genomic_DNA"/>
</dbReference>
<protein>
    <submittedName>
        <fullName evidence="2">Uncharacterized protein</fullName>
    </submittedName>
</protein>
<dbReference type="VEuPathDB" id="FungiDB:BTJ68_07920"/>
<feature type="region of interest" description="Disordered" evidence="1">
    <location>
        <begin position="441"/>
        <end position="466"/>
    </location>
</feature>
<feature type="compositionally biased region" description="Basic and acidic residues" evidence="1">
    <location>
        <begin position="37"/>
        <end position="46"/>
    </location>
</feature>
<feature type="region of interest" description="Disordered" evidence="1">
    <location>
        <begin position="631"/>
        <end position="654"/>
    </location>
</feature>
<gene>
    <name evidence="2" type="ORF">D0863_09652</name>
</gene>
<feature type="compositionally biased region" description="Basic residues" evidence="1">
    <location>
        <begin position="251"/>
        <end position="267"/>
    </location>
</feature>
<dbReference type="AlphaFoldDB" id="A0A3M7DJZ0"/>
<evidence type="ECO:0000256" key="1">
    <source>
        <dbReference type="SAM" id="MobiDB-lite"/>
    </source>
</evidence>
<comment type="caution">
    <text evidence="2">The sequence shown here is derived from an EMBL/GenBank/DDBJ whole genome shotgun (WGS) entry which is preliminary data.</text>
</comment>